<keyword evidence="2" id="KW-1185">Reference proteome</keyword>
<sequence length="323" mass="35749">MMKGSRATVLTFAEKCKTILASNWQGNLNTVKADAKGSKEEIYSSKVKYFVKKGRPYIWVPEGDLHNVNTVIDERGSLAVTSPLPGSLASLLQSLKKPPNRVALIGEVVPLGDKKVKTAAESLREAIISEGEAIKNFSYSVSGILRSSNFSSTSRGENLQELLDEDQQYMIYKFDISSITYIEGKGSSHEVDLKDMEESKADPLSLFSASLIDGINQSEARRRALMILCATYLNKNVKDAVVVSIDRKGVDLLGKVVGPVMDDGSREYDWKELRLVLTEEAGDVETFCRRLVEMEERALKNVAEFSGLTSNPITTERPELDIQ</sequence>
<gene>
    <name evidence="1" type="ORF">L6452_11995</name>
</gene>
<reference evidence="1 2" key="2">
    <citation type="journal article" date="2022" name="Mol. Ecol. Resour.">
        <title>The genomes of chicory, endive, great burdock and yacon provide insights into Asteraceae paleo-polyploidization history and plant inulin production.</title>
        <authorList>
            <person name="Fan W."/>
            <person name="Wang S."/>
            <person name="Wang H."/>
            <person name="Wang A."/>
            <person name="Jiang F."/>
            <person name="Liu H."/>
            <person name="Zhao H."/>
            <person name="Xu D."/>
            <person name="Zhang Y."/>
        </authorList>
    </citation>
    <scope>NUCLEOTIDE SEQUENCE [LARGE SCALE GENOMIC DNA]</scope>
    <source>
        <strain evidence="2">cv. Niubang</strain>
    </source>
</reference>
<organism evidence="1 2">
    <name type="scientific">Arctium lappa</name>
    <name type="common">Greater burdock</name>
    <name type="synonym">Lappa major</name>
    <dbReference type="NCBI Taxonomy" id="4217"/>
    <lineage>
        <taxon>Eukaryota</taxon>
        <taxon>Viridiplantae</taxon>
        <taxon>Streptophyta</taxon>
        <taxon>Embryophyta</taxon>
        <taxon>Tracheophyta</taxon>
        <taxon>Spermatophyta</taxon>
        <taxon>Magnoliopsida</taxon>
        <taxon>eudicotyledons</taxon>
        <taxon>Gunneridae</taxon>
        <taxon>Pentapetalae</taxon>
        <taxon>asterids</taxon>
        <taxon>campanulids</taxon>
        <taxon>Asterales</taxon>
        <taxon>Asteraceae</taxon>
        <taxon>Carduoideae</taxon>
        <taxon>Cardueae</taxon>
        <taxon>Arctiinae</taxon>
        <taxon>Arctium</taxon>
    </lineage>
</organism>
<proteinExistence type="predicted"/>
<evidence type="ECO:0000313" key="1">
    <source>
        <dbReference type="EMBL" id="KAI3748720.1"/>
    </source>
</evidence>
<reference evidence="2" key="1">
    <citation type="journal article" date="2022" name="Mol. Ecol. Resour.">
        <title>The genomes of chicory, endive, great burdock and yacon provide insights into Asteraceae palaeo-polyploidization history and plant inulin production.</title>
        <authorList>
            <person name="Fan W."/>
            <person name="Wang S."/>
            <person name="Wang H."/>
            <person name="Wang A."/>
            <person name="Jiang F."/>
            <person name="Liu H."/>
            <person name="Zhao H."/>
            <person name="Xu D."/>
            <person name="Zhang Y."/>
        </authorList>
    </citation>
    <scope>NUCLEOTIDE SEQUENCE [LARGE SCALE GENOMIC DNA]</scope>
    <source>
        <strain evidence="2">cv. Niubang</strain>
    </source>
</reference>
<protein>
    <submittedName>
        <fullName evidence="1">Uncharacterized protein</fullName>
    </submittedName>
</protein>
<accession>A0ACB9DQM4</accession>
<name>A0ACB9DQM4_ARCLA</name>
<evidence type="ECO:0000313" key="2">
    <source>
        <dbReference type="Proteomes" id="UP001055879"/>
    </source>
</evidence>
<dbReference type="Proteomes" id="UP001055879">
    <property type="component" value="Linkage Group LG03"/>
</dbReference>
<dbReference type="EMBL" id="CM042049">
    <property type="protein sequence ID" value="KAI3748720.1"/>
    <property type="molecule type" value="Genomic_DNA"/>
</dbReference>
<comment type="caution">
    <text evidence="1">The sequence shown here is derived from an EMBL/GenBank/DDBJ whole genome shotgun (WGS) entry which is preliminary data.</text>
</comment>